<dbReference type="InterPro" id="IPR051686">
    <property type="entry name" value="Lipoprotein_DolP"/>
</dbReference>
<dbReference type="Proteomes" id="UP000033200">
    <property type="component" value="Chromosome"/>
</dbReference>
<dbReference type="PANTHER" id="PTHR34606:SF4">
    <property type="entry name" value="OUTER MEMBRANE LIPOPROTEIN DOLP"/>
    <property type="match status" value="1"/>
</dbReference>
<proteinExistence type="predicted"/>
<dbReference type="InterPro" id="IPR014004">
    <property type="entry name" value="Transpt-assoc_nodulatn_dom_bac"/>
</dbReference>
<dbReference type="Gene3D" id="3.30.1340.30">
    <property type="match status" value="3"/>
</dbReference>
<dbReference type="Pfam" id="PF04972">
    <property type="entry name" value="BON"/>
    <property type="match status" value="3"/>
</dbReference>
<name>A0A097EJX6_9SPHN</name>
<reference evidence="3 4" key="1">
    <citation type="submission" date="2014-09" db="EMBL/GenBank/DDBJ databases">
        <title>Using Illumina technology Improving SMRT sequencing Genome Assembly by RASTools.</title>
        <authorList>
            <person name="Zhou Y."/>
            <person name="Ma T."/>
            <person name="Liu T."/>
        </authorList>
    </citation>
    <scope>NUCLEOTIDE SEQUENCE [LARGE SCALE GENOMIC DNA]</scope>
    <source>
        <strain evidence="3 4">ATCC 55669</strain>
    </source>
</reference>
<dbReference type="InterPro" id="IPR007055">
    <property type="entry name" value="BON_dom"/>
</dbReference>
<feature type="domain" description="BON" evidence="2">
    <location>
        <begin position="78"/>
        <end position="146"/>
    </location>
</feature>
<accession>A0A097EJX6</accession>
<evidence type="ECO:0000259" key="2">
    <source>
        <dbReference type="PROSITE" id="PS50914"/>
    </source>
</evidence>
<dbReference type="PANTHER" id="PTHR34606">
    <property type="entry name" value="BON DOMAIN-CONTAINING PROTEIN"/>
    <property type="match status" value="1"/>
</dbReference>
<dbReference type="STRING" id="1549858.MC45_00180"/>
<dbReference type="PROSITE" id="PS50914">
    <property type="entry name" value="BON"/>
    <property type="match status" value="3"/>
</dbReference>
<sequence>MPHDRALQEAVLAELVWEPSINAAHIGVTADAGVVTLSGHVENFLQKRNAEKATARVRGVKAVVEELLVKLALPLKYGDEEIARAALNRLDWEDSVPAGAVKVRVEQGWVTLSGLVEWHFQREAAEKVLRGMTGIVGIQNDTTVKPHPVASNIRAEIDAALHRSRFDPDTITVTAEGGTVTLSGTVPTMSDRYIACQTAWNSKATSAVHNDLVVA</sequence>
<keyword evidence="1" id="KW-0732">Signal</keyword>
<feature type="domain" description="BON" evidence="2">
    <location>
        <begin position="149"/>
        <end position="215"/>
    </location>
</feature>
<evidence type="ECO:0000313" key="3">
    <source>
        <dbReference type="EMBL" id="AIT07875.1"/>
    </source>
</evidence>
<dbReference type="EMBL" id="CP009571">
    <property type="protein sequence ID" value="AIT07875.1"/>
    <property type="molecule type" value="Genomic_DNA"/>
</dbReference>
<keyword evidence="4" id="KW-1185">Reference proteome</keyword>
<protein>
    <submittedName>
        <fullName evidence="3">Ornithine aminotransferase</fullName>
    </submittedName>
</protein>
<dbReference type="KEGG" id="stax:MC45_00180"/>
<dbReference type="SMART" id="SM00749">
    <property type="entry name" value="BON"/>
    <property type="match status" value="2"/>
</dbReference>
<dbReference type="eggNOG" id="COG2823">
    <property type="taxonomic scope" value="Bacteria"/>
</dbReference>
<keyword evidence="3" id="KW-0032">Aminotransferase</keyword>
<dbReference type="AlphaFoldDB" id="A0A097EJX6"/>
<dbReference type="GO" id="GO:0008483">
    <property type="term" value="F:transaminase activity"/>
    <property type="evidence" value="ECO:0007669"/>
    <property type="project" value="UniProtKB-KW"/>
</dbReference>
<gene>
    <name evidence="3" type="ORF">MC45_00180</name>
</gene>
<keyword evidence="3" id="KW-0808">Transferase</keyword>
<dbReference type="HOGENOM" id="CLU_082070_0_0_5"/>
<evidence type="ECO:0000313" key="4">
    <source>
        <dbReference type="Proteomes" id="UP000033200"/>
    </source>
</evidence>
<evidence type="ECO:0000256" key="1">
    <source>
        <dbReference type="ARBA" id="ARBA00022729"/>
    </source>
</evidence>
<feature type="domain" description="BON" evidence="2">
    <location>
        <begin position="3"/>
        <end position="71"/>
    </location>
</feature>
<organism evidence="3 4">
    <name type="scientific">Sphingomonas taxi</name>
    <dbReference type="NCBI Taxonomy" id="1549858"/>
    <lineage>
        <taxon>Bacteria</taxon>
        <taxon>Pseudomonadati</taxon>
        <taxon>Pseudomonadota</taxon>
        <taxon>Alphaproteobacteria</taxon>
        <taxon>Sphingomonadales</taxon>
        <taxon>Sphingomonadaceae</taxon>
        <taxon>Sphingomonas</taxon>
    </lineage>
</organism>